<keyword evidence="7 8" id="KW-0998">Cell outer membrane</keyword>
<evidence type="ECO:0000313" key="13">
    <source>
        <dbReference type="EMBL" id="CAI9121892.1"/>
    </source>
</evidence>
<dbReference type="InterPro" id="IPR037066">
    <property type="entry name" value="Plug_dom_sf"/>
</dbReference>
<dbReference type="Proteomes" id="UP001176960">
    <property type="component" value="Unassembled WGS sequence"/>
</dbReference>
<dbReference type="Pfam" id="PF07715">
    <property type="entry name" value="Plug"/>
    <property type="match status" value="1"/>
</dbReference>
<comment type="caution">
    <text evidence="13">The sequence shown here is derived from an EMBL/GenBank/DDBJ whole genome shotgun (WGS) entry which is preliminary data.</text>
</comment>
<organism evidence="13 14">
    <name type="scientific">Brytella acorum</name>
    <dbReference type="NCBI Taxonomy" id="2959299"/>
    <lineage>
        <taxon>Bacteria</taxon>
        <taxon>Pseudomonadati</taxon>
        <taxon>Pseudomonadota</taxon>
        <taxon>Alphaproteobacteria</taxon>
        <taxon>Acetobacterales</taxon>
        <taxon>Acetobacteraceae</taxon>
        <taxon>Brytella</taxon>
    </lineage>
</organism>
<dbReference type="InterPro" id="IPR010104">
    <property type="entry name" value="TonB_rcpt_bac"/>
</dbReference>
<evidence type="ECO:0000259" key="11">
    <source>
        <dbReference type="Pfam" id="PF00593"/>
    </source>
</evidence>
<keyword evidence="14" id="KW-1185">Reference proteome</keyword>
<comment type="subcellular location">
    <subcellularLocation>
        <location evidence="1 8">Cell outer membrane</location>
        <topology evidence="1 8">Multi-pass membrane protein</topology>
    </subcellularLocation>
</comment>
<gene>
    <name evidence="13" type="ORF">LMG32879_002748</name>
</gene>
<keyword evidence="13" id="KW-0675">Receptor</keyword>
<keyword evidence="5 9" id="KW-0798">TonB box</keyword>
<dbReference type="GO" id="GO:0009279">
    <property type="term" value="C:cell outer membrane"/>
    <property type="evidence" value="ECO:0007669"/>
    <property type="project" value="UniProtKB-SubCell"/>
</dbReference>
<keyword evidence="3 8" id="KW-1134">Transmembrane beta strand</keyword>
<dbReference type="Gene3D" id="2.40.170.20">
    <property type="entry name" value="TonB-dependent receptor, beta-barrel domain"/>
    <property type="match status" value="1"/>
</dbReference>
<feature type="domain" description="TonB-dependent receptor-like beta-barrel" evidence="11">
    <location>
        <begin position="445"/>
        <end position="892"/>
    </location>
</feature>
<dbReference type="PANTHER" id="PTHR40980">
    <property type="entry name" value="PLUG DOMAIN-CONTAINING PROTEIN"/>
    <property type="match status" value="1"/>
</dbReference>
<dbReference type="InterPro" id="IPR039426">
    <property type="entry name" value="TonB-dep_rcpt-like"/>
</dbReference>
<name>A0AA35XXF9_9PROT</name>
<evidence type="ECO:0000256" key="9">
    <source>
        <dbReference type="RuleBase" id="RU003357"/>
    </source>
</evidence>
<dbReference type="SUPFAM" id="SSF56935">
    <property type="entry name" value="Porins"/>
    <property type="match status" value="1"/>
</dbReference>
<dbReference type="InterPro" id="IPR000531">
    <property type="entry name" value="Beta-barrel_TonB"/>
</dbReference>
<dbReference type="EMBL" id="CATKSH010000026">
    <property type="protein sequence ID" value="CAI9121892.1"/>
    <property type="molecule type" value="Genomic_DNA"/>
</dbReference>
<dbReference type="RefSeq" id="WP_289843780.1">
    <property type="nucleotide sequence ID" value="NZ_CATKSH010000026.1"/>
</dbReference>
<feature type="domain" description="TonB-dependent receptor plug" evidence="12">
    <location>
        <begin position="111"/>
        <end position="213"/>
    </location>
</feature>
<accession>A0AA35XXF9</accession>
<dbReference type="NCBIfam" id="TIGR01782">
    <property type="entry name" value="TonB-Xanth-Caul"/>
    <property type="match status" value="1"/>
</dbReference>
<evidence type="ECO:0000256" key="1">
    <source>
        <dbReference type="ARBA" id="ARBA00004571"/>
    </source>
</evidence>
<dbReference type="Pfam" id="PF00593">
    <property type="entry name" value="TonB_dep_Rec_b-barrel"/>
    <property type="match status" value="1"/>
</dbReference>
<protein>
    <submittedName>
        <fullName evidence="13">TonB-dependent receptor</fullName>
    </submittedName>
</protein>
<reference evidence="13" key="1">
    <citation type="submission" date="2023-03" db="EMBL/GenBank/DDBJ databases">
        <authorList>
            <person name="Cleenwerck I."/>
        </authorList>
    </citation>
    <scope>NUCLEOTIDE SEQUENCE</scope>
    <source>
        <strain evidence="13">LMG 32879</strain>
    </source>
</reference>
<evidence type="ECO:0000256" key="8">
    <source>
        <dbReference type="PROSITE-ProRule" id="PRU01360"/>
    </source>
</evidence>
<evidence type="ECO:0000256" key="6">
    <source>
        <dbReference type="ARBA" id="ARBA00023136"/>
    </source>
</evidence>
<keyword evidence="6 8" id="KW-0472">Membrane</keyword>
<sequence>MPSPLDHFSPQMSGPGPRRRARMATFLLTTTVVGPLAFADRPAFAASHKASYDSPPPSTKPGKRSATAPSPVGQTKKNVSVPHVTKPKTILVTAGAAAANRTAIQQKRILAGITDSLSAEDLRSSTTSSIADSLAKIPGVSAIVNQTTGQGQYVTVRGLAGTYNNFMLNGAKVASTNSESRDVSLNLLQPYGMSGVTVSKTQTPDMMGDAIAGSIDFKTPTAFDFKKPQMLQVYSAAGYNDSAMSQGQSSFGGQIQVDGARRFLNDRLGVYLSGYYVVDHTVGQEIENDGEYRPYHEAPNTTSPIDFNSLQLPGVDLAYRRTRQARVGGSFAIDYHENIWSAYLHGQYARLQVTGNLDTTEYNDTGNYYNAAGIWDPTKFLFGRQFQVEDDNQYLANLQGGGKLDKGRFHLAFNASVSRGQDSTPNEYSVEYDKTFDEGVSWSHIDPRFPTVTASPFANSVQYNPALLPLDGASLERSATTNTIASTNLDIKYDVNDIIKYFKGGFQFRNSTRSYYDHLLWQGDFSGTSLDGLNLAQSGLIDRTVNQILGGRYYYGAIYSRDAVINAIRSAMQATPGAGTNAANLYGNDTNTTERVFSGYLMTDIRLGRLSLIGGLRYERRNTESTFFNVDSNTLTPASSYKGYGVFLPSVTANLPVTRNLLFRGAIWTGYSAPEYAYLSGSQTVTRNPGTGNIIAISQGNPNLKAARALNFDLSGDYYMDANSMISVAGYYKQIRNFIFTNGDYVPATNEVGSIDITQPENGKKASLYGIEFGASRTLLGLIPHSSPFYVLDGFGVSGNVTFQRSSANSGQSWRTKNTPLVYAPSLLYNMSLNYRKYGVDARLSLSYRGKYLESLRSNQLDKWIQHNRNLSLHVGYNITRNLQVAFDGNNLLNDWAYFSTRGEAIQYQKDYIEFGRTFLWHLDYAL</sequence>
<evidence type="ECO:0000313" key="14">
    <source>
        <dbReference type="Proteomes" id="UP001176960"/>
    </source>
</evidence>
<dbReference type="PANTHER" id="PTHR40980:SF4">
    <property type="entry name" value="TONB-DEPENDENT RECEPTOR-LIKE BETA-BARREL DOMAIN-CONTAINING PROTEIN"/>
    <property type="match status" value="1"/>
</dbReference>
<keyword evidence="2 8" id="KW-0813">Transport</keyword>
<proteinExistence type="inferred from homology"/>
<evidence type="ECO:0000256" key="10">
    <source>
        <dbReference type="SAM" id="MobiDB-lite"/>
    </source>
</evidence>
<evidence type="ECO:0000256" key="7">
    <source>
        <dbReference type="ARBA" id="ARBA00023237"/>
    </source>
</evidence>
<evidence type="ECO:0000256" key="5">
    <source>
        <dbReference type="ARBA" id="ARBA00023077"/>
    </source>
</evidence>
<dbReference type="InterPro" id="IPR012910">
    <property type="entry name" value="Plug_dom"/>
</dbReference>
<dbReference type="InterPro" id="IPR036942">
    <property type="entry name" value="Beta-barrel_TonB_sf"/>
</dbReference>
<evidence type="ECO:0000256" key="2">
    <source>
        <dbReference type="ARBA" id="ARBA00022448"/>
    </source>
</evidence>
<feature type="region of interest" description="Disordered" evidence="10">
    <location>
        <begin position="48"/>
        <end position="80"/>
    </location>
</feature>
<comment type="similarity">
    <text evidence="8 9">Belongs to the TonB-dependent receptor family.</text>
</comment>
<dbReference type="PROSITE" id="PS52016">
    <property type="entry name" value="TONB_DEPENDENT_REC_3"/>
    <property type="match status" value="1"/>
</dbReference>
<dbReference type="AlphaFoldDB" id="A0AA35XXF9"/>
<keyword evidence="4 8" id="KW-0812">Transmembrane</keyword>
<evidence type="ECO:0000256" key="4">
    <source>
        <dbReference type="ARBA" id="ARBA00022692"/>
    </source>
</evidence>
<evidence type="ECO:0000256" key="3">
    <source>
        <dbReference type="ARBA" id="ARBA00022452"/>
    </source>
</evidence>
<dbReference type="Gene3D" id="2.170.130.10">
    <property type="entry name" value="TonB-dependent receptor, plug domain"/>
    <property type="match status" value="1"/>
</dbReference>
<evidence type="ECO:0000259" key="12">
    <source>
        <dbReference type="Pfam" id="PF07715"/>
    </source>
</evidence>